<protein>
    <submittedName>
        <fullName evidence="2">NAD(P)H-binding protein</fullName>
    </submittedName>
</protein>
<dbReference type="PANTHER" id="PTHR43162">
    <property type="match status" value="1"/>
</dbReference>
<reference evidence="3" key="1">
    <citation type="journal article" date="2019" name="Int. J. Syst. Evol. Microbiol.">
        <title>The Global Catalogue of Microorganisms (GCM) 10K type strain sequencing project: providing services to taxonomists for standard genome sequencing and annotation.</title>
        <authorList>
            <consortium name="The Broad Institute Genomics Platform"/>
            <consortium name="The Broad Institute Genome Sequencing Center for Infectious Disease"/>
            <person name="Wu L."/>
            <person name="Ma J."/>
        </authorList>
    </citation>
    <scope>NUCLEOTIDE SEQUENCE [LARGE SCALE GENOMIC DNA]</scope>
    <source>
        <strain evidence="3">JCM 12165</strain>
    </source>
</reference>
<dbReference type="InterPro" id="IPR008030">
    <property type="entry name" value="NmrA-like"/>
</dbReference>
<gene>
    <name evidence="2" type="ORF">ACFSCY_37855</name>
</gene>
<evidence type="ECO:0000259" key="1">
    <source>
        <dbReference type="Pfam" id="PF05368"/>
    </source>
</evidence>
<dbReference type="RefSeq" id="WP_343984449.1">
    <property type="nucleotide sequence ID" value="NZ_BAAAJG010000021.1"/>
</dbReference>
<dbReference type="Proteomes" id="UP001597145">
    <property type="component" value="Unassembled WGS sequence"/>
</dbReference>
<evidence type="ECO:0000313" key="2">
    <source>
        <dbReference type="EMBL" id="MFD1535189.1"/>
    </source>
</evidence>
<accession>A0ABW4FXD0</accession>
<proteinExistence type="predicted"/>
<keyword evidence="3" id="KW-1185">Reference proteome</keyword>
<dbReference type="Gene3D" id="3.90.25.10">
    <property type="entry name" value="UDP-galactose 4-epimerase, domain 1"/>
    <property type="match status" value="1"/>
</dbReference>
<comment type="caution">
    <text evidence="2">The sequence shown here is derived from an EMBL/GenBank/DDBJ whole genome shotgun (WGS) entry which is preliminary data.</text>
</comment>
<feature type="domain" description="NmrA-like" evidence="1">
    <location>
        <begin position="2"/>
        <end position="240"/>
    </location>
</feature>
<dbReference type="InterPro" id="IPR051604">
    <property type="entry name" value="Ergot_Alk_Oxidoreductase"/>
</dbReference>
<organism evidence="2 3">
    <name type="scientific">Pseudonocardia aurantiaca</name>
    <dbReference type="NCBI Taxonomy" id="75290"/>
    <lineage>
        <taxon>Bacteria</taxon>
        <taxon>Bacillati</taxon>
        <taxon>Actinomycetota</taxon>
        <taxon>Actinomycetes</taxon>
        <taxon>Pseudonocardiales</taxon>
        <taxon>Pseudonocardiaceae</taxon>
        <taxon>Pseudonocardia</taxon>
    </lineage>
</organism>
<dbReference type="SUPFAM" id="SSF51735">
    <property type="entry name" value="NAD(P)-binding Rossmann-fold domains"/>
    <property type="match status" value="1"/>
</dbReference>
<evidence type="ECO:0000313" key="3">
    <source>
        <dbReference type="Proteomes" id="UP001597145"/>
    </source>
</evidence>
<dbReference type="Pfam" id="PF05368">
    <property type="entry name" value="NmrA"/>
    <property type="match status" value="1"/>
</dbReference>
<dbReference type="EMBL" id="JBHUCP010000050">
    <property type="protein sequence ID" value="MFD1535189.1"/>
    <property type="molecule type" value="Genomic_DNA"/>
</dbReference>
<dbReference type="Gene3D" id="3.40.50.720">
    <property type="entry name" value="NAD(P)-binding Rossmann-like Domain"/>
    <property type="match status" value="1"/>
</dbReference>
<sequence length="278" mass="29752">MTILVLGGTGKTGRRVVQRLQEQGHAVRPATRSTPTRFDWHDDSTWEPALDGVRAAYVVQAEEGETAQLTAFGKLAAARGVERLVLLSARDWAVSGGEEALTGERAVQSAGTGWTVLRPTWFQQNFAEASFLHDPVLRGEMVLCAGDGLEPFVSAEDIADVAVAALTDDRHTGQIYELSGPQPLSWSDAVAAIAAATGRRITYRAVTPAEYRAHAAAHGIDDGAAAVLETLFGWIAAGRNAHVSDGVQRALGRAPRDFADYVTATAPTGVWNPLREQR</sequence>
<name>A0ABW4FXD0_9PSEU</name>
<dbReference type="PANTHER" id="PTHR43162:SF1">
    <property type="entry name" value="PRESTALK A DIFFERENTIATION PROTEIN A"/>
    <property type="match status" value="1"/>
</dbReference>
<dbReference type="InterPro" id="IPR036291">
    <property type="entry name" value="NAD(P)-bd_dom_sf"/>
</dbReference>